<keyword evidence="1" id="KW-1133">Transmembrane helix</keyword>
<evidence type="ECO:0000313" key="2">
    <source>
        <dbReference type="EMBL" id="KAJ3101209.1"/>
    </source>
</evidence>
<feature type="transmembrane region" description="Helical" evidence="1">
    <location>
        <begin position="78"/>
        <end position="100"/>
    </location>
</feature>
<evidence type="ECO:0000313" key="3">
    <source>
        <dbReference type="Proteomes" id="UP001211907"/>
    </source>
</evidence>
<comment type="caution">
    <text evidence="2">The sequence shown here is derived from an EMBL/GenBank/DDBJ whole genome shotgun (WGS) entry which is preliminary data.</text>
</comment>
<organism evidence="2 3">
    <name type="scientific">Physocladia obscura</name>
    <dbReference type="NCBI Taxonomy" id="109957"/>
    <lineage>
        <taxon>Eukaryota</taxon>
        <taxon>Fungi</taxon>
        <taxon>Fungi incertae sedis</taxon>
        <taxon>Chytridiomycota</taxon>
        <taxon>Chytridiomycota incertae sedis</taxon>
        <taxon>Chytridiomycetes</taxon>
        <taxon>Chytridiales</taxon>
        <taxon>Chytriomycetaceae</taxon>
        <taxon>Physocladia</taxon>
    </lineage>
</organism>
<keyword evidence="3" id="KW-1185">Reference proteome</keyword>
<keyword evidence="1" id="KW-0472">Membrane</keyword>
<accession>A0AAD5SSQ9</accession>
<gene>
    <name evidence="2" type="ORF">HK100_004578</name>
</gene>
<proteinExistence type="predicted"/>
<name>A0AAD5SSQ9_9FUNG</name>
<feature type="transmembrane region" description="Helical" evidence="1">
    <location>
        <begin position="12"/>
        <end position="37"/>
    </location>
</feature>
<feature type="transmembrane region" description="Helical" evidence="1">
    <location>
        <begin position="49"/>
        <end position="72"/>
    </location>
</feature>
<dbReference type="EMBL" id="JADGJH010002236">
    <property type="protein sequence ID" value="KAJ3101209.1"/>
    <property type="molecule type" value="Genomic_DNA"/>
</dbReference>
<keyword evidence="1" id="KW-0812">Transmembrane</keyword>
<feature type="transmembrane region" description="Helical" evidence="1">
    <location>
        <begin position="120"/>
        <end position="146"/>
    </location>
</feature>
<protein>
    <submittedName>
        <fullName evidence="2">Uncharacterized protein</fullName>
    </submittedName>
</protein>
<sequence>MGLAGVDHMWVIYTLLCIYAVGAVFNGWVLMAIFGDYRLLLQARIDKITTALIATIFVWALGRVLITVLVLFDVVYVFGTAIAAFSNLVVIGLFGLNLLLAIERFIQIKDIRYSNLIYSIFAVIIGVFCVLTVAIFATTVSFALTLSKMKLDRTMFNNSPVLMDSDLRHNLKKQFGSLLLDSLTLLPLDVC</sequence>
<dbReference type="Proteomes" id="UP001211907">
    <property type="component" value="Unassembled WGS sequence"/>
</dbReference>
<reference evidence="2" key="1">
    <citation type="submission" date="2020-05" db="EMBL/GenBank/DDBJ databases">
        <title>Phylogenomic resolution of chytrid fungi.</title>
        <authorList>
            <person name="Stajich J.E."/>
            <person name="Amses K."/>
            <person name="Simmons R."/>
            <person name="Seto K."/>
            <person name="Myers J."/>
            <person name="Bonds A."/>
            <person name="Quandt C.A."/>
            <person name="Barry K."/>
            <person name="Liu P."/>
            <person name="Grigoriev I."/>
            <person name="Longcore J.E."/>
            <person name="James T.Y."/>
        </authorList>
    </citation>
    <scope>NUCLEOTIDE SEQUENCE</scope>
    <source>
        <strain evidence="2">JEL0513</strain>
    </source>
</reference>
<evidence type="ECO:0000256" key="1">
    <source>
        <dbReference type="SAM" id="Phobius"/>
    </source>
</evidence>
<dbReference type="AlphaFoldDB" id="A0AAD5SSQ9"/>